<feature type="compositionally biased region" description="Basic and acidic residues" evidence="1">
    <location>
        <begin position="184"/>
        <end position="195"/>
    </location>
</feature>
<evidence type="ECO:0000259" key="2">
    <source>
        <dbReference type="Pfam" id="PF01936"/>
    </source>
</evidence>
<evidence type="ECO:0000256" key="1">
    <source>
        <dbReference type="SAM" id="MobiDB-lite"/>
    </source>
</evidence>
<organism evidence="3 4">
    <name type="scientific">Selenomonas sputigena (strain ATCC 35185 / DSM 20758 / CCUG 44933 / VPI D19B-28)</name>
    <dbReference type="NCBI Taxonomy" id="546271"/>
    <lineage>
        <taxon>Bacteria</taxon>
        <taxon>Bacillati</taxon>
        <taxon>Bacillota</taxon>
        <taxon>Negativicutes</taxon>
        <taxon>Selenomonadales</taxon>
        <taxon>Selenomonadaceae</taxon>
        <taxon>Selenomonas</taxon>
    </lineage>
</organism>
<evidence type="ECO:0000313" key="3">
    <source>
        <dbReference type="EMBL" id="AEB99901.1"/>
    </source>
</evidence>
<feature type="domain" description="NYN" evidence="2">
    <location>
        <begin position="11"/>
        <end position="143"/>
    </location>
</feature>
<dbReference type="AlphaFoldDB" id="F4F073"/>
<dbReference type="EMBL" id="CP002637">
    <property type="protein sequence ID" value="AEB99901.1"/>
    <property type="molecule type" value="Genomic_DNA"/>
</dbReference>
<evidence type="ECO:0000313" key="4">
    <source>
        <dbReference type="Proteomes" id="UP000011124"/>
    </source>
</evidence>
<dbReference type="PANTHER" id="PTHR35811">
    <property type="entry name" value="SLR1870 PROTEIN"/>
    <property type="match status" value="1"/>
</dbReference>
<accession>F4F073</accession>
<feature type="compositionally biased region" description="Basic and acidic residues" evidence="1">
    <location>
        <begin position="154"/>
        <end position="176"/>
    </location>
</feature>
<dbReference type="Pfam" id="PF01936">
    <property type="entry name" value="NYN"/>
    <property type="match status" value="1"/>
</dbReference>
<proteinExistence type="predicted"/>
<dbReference type="KEGG" id="ssg:Selsp_0937"/>
<reference evidence="3 4" key="1">
    <citation type="submission" date="2011-04" db="EMBL/GenBank/DDBJ databases">
        <title>The complete genome of Selenomonas sputigena DSM 20758.</title>
        <authorList>
            <consortium name="US DOE Joint Genome Institute (JGI-PGF)"/>
            <person name="Lucas S."/>
            <person name="Copeland A."/>
            <person name="Lapidus A."/>
            <person name="Bruce D."/>
            <person name="Goodwin L."/>
            <person name="Pitluck S."/>
            <person name="Peters L."/>
            <person name="Kyrpides N."/>
            <person name="Mavromatis K."/>
            <person name="Ivanova N."/>
            <person name="Ovchinnikova G."/>
            <person name="Teshima H."/>
            <person name="Detter J.C."/>
            <person name="Tapia R."/>
            <person name="Han C."/>
            <person name="Land M."/>
            <person name="Hauser L."/>
            <person name="Markowitz V."/>
            <person name="Cheng J.-F."/>
            <person name="Hugenholtz P."/>
            <person name="Woyke T."/>
            <person name="Wu D."/>
            <person name="Gronow S."/>
            <person name="Wellnitz S."/>
            <person name="Schneider S."/>
            <person name="Klenk H.-P."/>
            <person name="Eisen J.A."/>
        </authorList>
    </citation>
    <scope>NUCLEOTIDE SEQUENCE [LARGE SCALE GENOMIC DNA]</scope>
    <source>
        <strain evidence="4">ATCC 35185 / DSM 20758 / VPI D19B-28</strain>
    </source>
</reference>
<keyword evidence="4" id="KW-1185">Reference proteome</keyword>
<sequence length="242" mass="28020">MMTFDSSTETVAVLYDIENAPFEMLDFTLGKARKFFPCRMIVVSDWEKHPEQKRWNRLMSRKGLTFRQIDRKVDGKNSLDYALFDMAKILRDEGVRRFLIVTTDSDFVAIAQMLRESDTPCHIIGVGTEQASQSLRDAYDEFYCYPPVKKKKAKAQEQDAPEEKDKQKAGGKADKKQQKKQAKKNQEDAAKESDKQLSLAGKNILQVRLPKSLFDKLQKKKRHEDVDMEQLVTYLLMRGLND</sequence>
<dbReference type="GO" id="GO:0004540">
    <property type="term" value="F:RNA nuclease activity"/>
    <property type="evidence" value="ECO:0007669"/>
    <property type="project" value="InterPro"/>
</dbReference>
<feature type="region of interest" description="Disordered" evidence="1">
    <location>
        <begin position="152"/>
        <end position="196"/>
    </location>
</feature>
<dbReference type="Proteomes" id="UP000011124">
    <property type="component" value="Chromosome"/>
</dbReference>
<dbReference type="InterPro" id="IPR021139">
    <property type="entry name" value="NYN"/>
</dbReference>
<gene>
    <name evidence="3" type="ordered locus">Selsp_0937</name>
</gene>
<dbReference type="Gene3D" id="3.40.50.1010">
    <property type="entry name" value="5'-nuclease"/>
    <property type="match status" value="1"/>
</dbReference>
<name>F4F073_SELS3</name>
<protein>
    <recommendedName>
        <fullName evidence="2">NYN domain-containing protein</fullName>
    </recommendedName>
</protein>
<dbReference type="HOGENOM" id="CLU_081580_0_0_9"/>
<dbReference type="PANTHER" id="PTHR35811:SF1">
    <property type="entry name" value="HTH OST-TYPE DOMAIN-CONTAINING PROTEIN"/>
    <property type="match status" value="1"/>
</dbReference>